<feature type="modified residue" description="N6-(pyridoxal phosphate)lysine" evidence="6">
    <location>
        <position position="394"/>
    </location>
</feature>
<keyword evidence="5 7" id="KW-0456">Lyase</keyword>
<comment type="similarity">
    <text evidence="2 7">Belongs to the group II decarboxylase family.</text>
</comment>
<keyword evidence="4 6" id="KW-0663">Pyridoxal phosphate</keyword>
<gene>
    <name evidence="9" type="ORF">GTW20_21270</name>
</gene>
<evidence type="ECO:0000256" key="6">
    <source>
        <dbReference type="PIRSR" id="PIRSR602129-50"/>
    </source>
</evidence>
<organism evidence="9 10">
    <name type="scientific">Nocardiopsis alba</name>
    <dbReference type="NCBI Taxonomy" id="53437"/>
    <lineage>
        <taxon>Bacteria</taxon>
        <taxon>Bacillati</taxon>
        <taxon>Actinomycetota</taxon>
        <taxon>Actinomycetes</taxon>
        <taxon>Streptosporangiales</taxon>
        <taxon>Nocardiopsidaceae</taxon>
        <taxon>Nocardiopsis</taxon>
    </lineage>
</organism>
<dbReference type="Pfam" id="PF00282">
    <property type="entry name" value="Pyridoxal_deC"/>
    <property type="match status" value="1"/>
</dbReference>
<evidence type="ECO:0000256" key="2">
    <source>
        <dbReference type="ARBA" id="ARBA00009533"/>
    </source>
</evidence>
<evidence type="ECO:0000256" key="8">
    <source>
        <dbReference type="SAM" id="MobiDB-lite"/>
    </source>
</evidence>
<dbReference type="PANTHER" id="PTHR46101:SF18">
    <property type="entry name" value="HISTIDINE DECARBOXYLASE"/>
    <property type="match status" value="1"/>
</dbReference>
<dbReference type="AlphaFoldDB" id="A0A7K2IXK4"/>
<sequence length="593" mass="65691">MKVVGGVSTDHLSRTHTQGDVMAHDRNDTPDREADHATASRDEEEAAAHKAPPMPPDSAFKLGPAGLKEKRPRLLADLQRYLDHQRHYFLGYQVNQGLDDVAYDLSDLLRVHTNNIGDPFKDSNLRTHTKPLERAVLAYYADLWGIAPHDEKDPKSAWGYVLSMGSSEGNIYGLLNARDFVSGKHLLLERGTSESRVPRLAMAQATPVTGNPNATVPVILFSRESHYSIAKSAHTLGIPTFGAMGNDPKRGYLKDARRVMGTPTWPTEVPSHDDGRIDVDGLVRAVDYFAEKGHPVVVVLNLGTTFKGAYDDVEEAVSRLGGVFERHGMYDREFTVERDGKKERIKRDGFWIHVDGALGANYVPFLAKAGVAVPKFDFSLPRPGVSSIVASGHKYPGCPWPCGVFMTRRGLQLQPPPMADYVGSPDTTFAGSRNGFSAAVLWNFFAEHSHDDQVRMAKGCHDTAVYTARRLEEKVAPRLRELGKDPLERELTRHSFSVRFRAPVERIIEKYSLATVTVPFGESSVKTYVHLFTMPHVTEALIDELIADLMEEDAFPASAVRPVATRALIPEQHTPAEETEVLYSVAMTDRGFA</sequence>
<feature type="compositionally biased region" description="Basic and acidic residues" evidence="8">
    <location>
        <begin position="22"/>
        <end position="41"/>
    </location>
</feature>
<evidence type="ECO:0000256" key="3">
    <source>
        <dbReference type="ARBA" id="ARBA00022793"/>
    </source>
</evidence>
<dbReference type="InterPro" id="IPR051151">
    <property type="entry name" value="Group_II_Decarboxylase"/>
</dbReference>
<dbReference type="InterPro" id="IPR015424">
    <property type="entry name" value="PyrdxlP-dep_Trfase"/>
</dbReference>
<dbReference type="EMBL" id="WWHY01000001">
    <property type="protein sequence ID" value="MYR34711.1"/>
    <property type="molecule type" value="Genomic_DNA"/>
</dbReference>
<reference evidence="9 10" key="1">
    <citation type="journal article" date="2019" name="Nat. Commun.">
        <title>The antimicrobial potential of Streptomyces from insect microbiomes.</title>
        <authorList>
            <person name="Chevrette M.G."/>
            <person name="Carlson C.M."/>
            <person name="Ortega H.E."/>
            <person name="Thomas C."/>
            <person name="Ananiev G.E."/>
            <person name="Barns K.J."/>
            <person name="Book A.J."/>
            <person name="Cagnazzo J."/>
            <person name="Carlos C."/>
            <person name="Flanigan W."/>
            <person name="Grubbs K.J."/>
            <person name="Horn H.A."/>
            <person name="Hoffmann F.M."/>
            <person name="Klassen J.L."/>
            <person name="Knack J.J."/>
            <person name="Lewin G.R."/>
            <person name="McDonald B.R."/>
            <person name="Muller L."/>
            <person name="Melo W.G.P."/>
            <person name="Pinto-Tomas A.A."/>
            <person name="Schmitz A."/>
            <person name="Wendt-Pienkowski E."/>
            <person name="Wildman S."/>
            <person name="Zhao M."/>
            <person name="Zhang F."/>
            <person name="Bugni T.S."/>
            <person name="Andes D.R."/>
            <person name="Pupo M.T."/>
            <person name="Currie C.R."/>
        </authorList>
    </citation>
    <scope>NUCLEOTIDE SEQUENCE [LARGE SCALE GENOMIC DNA]</scope>
    <source>
        <strain evidence="9 10">SID5840</strain>
    </source>
</reference>
<dbReference type="GO" id="GO:0030170">
    <property type="term" value="F:pyridoxal phosphate binding"/>
    <property type="evidence" value="ECO:0007669"/>
    <property type="project" value="InterPro"/>
</dbReference>
<dbReference type="GO" id="GO:0004058">
    <property type="term" value="F:aromatic-L-amino-acid decarboxylase activity"/>
    <property type="evidence" value="ECO:0007669"/>
    <property type="project" value="UniProtKB-ARBA"/>
</dbReference>
<evidence type="ECO:0000256" key="1">
    <source>
        <dbReference type="ARBA" id="ARBA00001933"/>
    </source>
</evidence>
<evidence type="ECO:0000256" key="5">
    <source>
        <dbReference type="ARBA" id="ARBA00023239"/>
    </source>
</evidence>
<dbReference type="InterPro" id="IPR015421">
    <property type="entry name" value="PyrdxlP-dep_Trfase_major"/>
</dbReference>
<feature type="region of interest" description="Disordered" evidence="8">
    <location>
        <begin position="1"/>
        <end position="64"/>
    </location>
</feature>
<keyword evidence="3" id="KW-0210">Decarboxylase</keyword>
<dbReference type="GO" id="GO:0019752">
    <property type="term" value="P:carboxylic acid metabolic process"/>
    <property type="evidence" value="ECO:0007669"/>
    <property type="project" value="InterPro"/>
</dbReference>
<dbReference type="PANTHER" id="PTHR46101">
    <property type="match status" value="1"/>
</dbReference>
<proteinExistence type="inferred from homology"/>
<dbReference type="InterPro" id="IPR002129">
    <property type="entry name" value="PyrdxlP-dep_de-COase"/>
</dbReference>
<name>A0A7K2IXK4_9ACTN</name>
<evidence type="ECO:0000313" key="10">
    <source>
        <dbReference type="Proteomes" id="UP000467124"/>
    </source>
</evidence>
<comment type="caution">
    <text evidence="9">The sequence shown here is derived from an EMBL/GenBank/DDBJ whole genome shotgun (WGS) entry which is preliminary data.</text>
</comment>
<accession>A0A7K2IXK4</accession>
<dbReference type="SUPFAM" id="SSF53383">
    <property type="entry name" value="PLP-dependent transferases"/>
    <property type="match status" value="1"/>
</dbReference>
<evidence type="ECO:0008006" key="11">
    <source>
        <dbReference type="Google" id="ProtNLM"/>
    </source>
</evidence>
<evidence type="ECO:0000313" key="9">
    <source>
        <dbReference type="EMBL" id="MYR34711.1"/>
    </source>
</evidence>
<evidence type="ECO:0000256" key="4">
    <source>
        <dbReference type="ARBA" id="ARBA00022898"/>
    </source>
</evidence>
<dbReference type="Gene3D" id="3.40.640.10">
    <property type="entry name" value="Type I PLP-dependent aspartate aminotransferase-like (Major domain)"/>
    <property type="match status" value="1"/>
</dbReference>
<evidence type="ECO:0000256" key="7">
    <source>
        <dbReference type="RuleBase" id="RU000382"/>
    </source>
</evidence>
<comment type="cofactor">
    <cofactor evidence="1 6 7">
        <name>pyridoxal 5'-phosphate</name>
        <dbReference type="ChEBI" id="CHEBI:597326"/>
    </cofactor>
</comment>
<dbReference type="Proteomes" id="UP000467124">
    <property type="component" value="Unassembled WGS sequence"/>
</dbReference>
<protein>
    <recommendedName>
        <fullName evidence="11">Histidine decarboxylase</fullName>
    </recommendedName>
</protein>